<dbReference type="EMBL" id="MOOE01000012">
    <property type="protein sequence ID" value="KAK1519501.1"/>
    <property type="molecule type" value="Genomic_DNA"/>
</dbReference>
<dbReference type="RefSeq" id="XP_060310037.1">
    <property type="nucleotide sequence ID" value="XM_060459305.1"/>
</dbReference>
<dbReference type="GeneID" id="85342852"/>
<feature type="compositionally biased region" description="Low complexity" evidence="2">
    <location>
        <begin position="311"/>
        <end position="342"/>
    </location>
</feature>
<evidence type="ECO:0000259" key="4">
    <source>
        <dbReference type="PROSITE" id="PS51164"/>
    </source>
</evidence>
<evidence type="ECO:0000256" key="3">
    <source>
        <dbReference type="SAM" id="SignalP"/>
    </source>
</evidence>
<feature type="domain" description="CBM1" evidence="4">
    <location>
        <begin position="402"/>
        <end position="438"/>
    </location>
</feature>
<dbReference type="GO" id="GO:0030248">
    <property type="term" value="F:cellulose binding"/>
    <property type="evidence" value="ECO:0007669"/>
    <property type="project" value="InterPro"/>
</dbReference>
<keyword evidence="6" id="KW-1185">Reference proteome</keyword>
<dbReference type="GO" id="GO:0005975">
    <property type="term" value="P:carbohydrate metabolic process"/>
    <property type="evidence" value="ECO:0007669"/>
    <property type="project" value="InterPro"/>
</dbReference>
<sequence length="438" mass="46296">MPSIASTAAAVAFAATSALALTSTSAKSDLDGSVWKMLEGTSPAASAPQVRARNRPTKRQTGWNPPSELSGALKEVWAHYEKTYDGAIEGNKNWGWDQIMANNGSINVCVRWDSNSPITAAQRTKLASTYAAQYQKWFKWLYGFDGFPYANIDVNIVGYATNNTALLEGLTDGLDVYTSFADPQGIPACDPACDRDAHLDGDYSGCKGGAARHFDSSLQLTDGLEGGFGYSWGQQVGREYMLNNLDSESIHILLHEMGHTFGLDDFYDWEPTGQSKFIMLAGSAMEVTDFDGWMYRNWWYELSQKRGWAKTGSGSGAVASGAASTSATPSATASASASAAPIVKEEEEEVAETPVPTPSPTPTPTPTPTPASSSSAADVPVATCAETAAEPSAAASEESGSEAAAKWSQCGGAGYSGPTACASGLTCTKTNEWYSQCL</sequence>
<accession>A0AAI9YQ61</accession>
<gene>
    <name evidence="5" type="ORF">CCOS01_11152</name>
</gene>
<evidence type="ECO:0000256" key="2">
    <source>
        <dbReference type="SAM" id="MobiDB-lite"/>
    </source>
</evidence>
<feature type="compositionally biased region" description="Pro residues" evidence="2">
    <location>
        <begin position="355"/>
        <end position="369"/>
    </location>
</feature>
<dbReference type="Proteomes" id="UP001240678">
    <property type="component" value="Unassembled WGS sequence"/>
</dbReference>
<dbReference type="GO" id="GO:0005576">
    <property type="term" value="C:extracellular region"/>
    <property type="evidence" value="ECO:0007669"/>
    <property type="project" value="InterPro"/>
</dbReference>
<feature type="region of interest" description="Disordered" evidence="2">
    <location>
        <begin position="45"/>
        <end position="66"/>
    </location>
</feature>
<dbReference type="PROSITE" id="PS51164">
    <property type="entry name" value="CBM1_2"/>
    <property type="match status" value="1"/>
</dbReference>
<feature type="region of interest" description="Disordered" evidence="2">
    <location>
        <begin position="311"/>
        <end position="409"/>
    </location>
</feature>
<keyword evidence="1 3" id="KW-0732">Signal</keyword>
<dbReference type="SUPFAM" id="SSF57180">
    <property type="entry name" value="Cellulose-binding domain"/>
    <property type="match status" value="1"/>
</dbReference>
<dbReference type="AlphaFoldDB" id="A0AAI9YQ61"/>
<evidence type="ECO:0000256" key="1">
    <source>
        <dbReference type="ARBA" id="ARBA00022729"/>
    </source>
</evidence>
<name>A0AAI9YQ61_9PEZI</name>
<organism evidence="5 6">
    <name type="scientific">Colletotrichum costaricense</name>
    <dbReference type="NCBI Taxonomy" id="1209916"/>
    <lineage>
        <taxon>Eukaryota</taxon>
        <taxon>Fungi</taxon>
        <taxon>Dikarya</taxon>
        <taxon>Ascomycota</taxon>
        <taxon>Pezizomycotina</taxon>
        <taxon>Sordariomycetes</taxon>
        <taxon>Hypocreomycetidae</taxon>
        <taxon>Glomerellales</taxon>
        <taxon>Glomerellaceae</taxon>
        <taxon>Colletotrichum</taxon>
        <taxon>Colletotrichum acutatum species complex</taxon>
    </lineage>
</organism>
<evidence type="ECO:0000313" key="5">
    <source>
        <dbReference type="EMBL" id="KAK1519501.1"/>
    </source>
</evidence>
<reference evidence="5 6" key="1">
    <citation type="submission" date="2016-10" db="EMBL/GenBank/DDBJ databases">
        <title>The genome sequence of Colletotrichum fioriniae PJ7.</title>
        <authorList>
            <person name="Baroncelli R."/>
        </authorList>
    </citation>
    <scope>NUCLEOTIDE SEQUENCE [LARGE SCALE GENOMIC DNA]</scope>
    <source>
        <strain evidence="5 6">IMI 309622</strain>
    </source>
</reference>
<dbReference type="InterPro" id="IPR035971">
    <property type="entry name" value="CBD_sf"/>
</dbReference>
<feature type="chain" id="PRO_5042581962" description="CBM1 domain-containing protein" evidence="3">
    <location>
        <begin position="21"/>
        <end position="438"/>
    </location>
</feature>
<evidence type="ECO:0000313" key="6">
    <source>
        <dbReference type="Proteomes" id="UP001240678"/>
    </source>
</evidence>
<dbReference type="PANTHER" id="PTHR35606:SF4">
    <property type="entry name" value="CELLULOSE-BINDING FAMILY II PROTEIN"/>
    <property type="match status" value="1"/>
</dbReference>
<dbReference type="Pfam" id="PF00734">
    <property type="entry name" value="CBM_1"/>
    <property type="match status" value="1"/>
</dbReference>
<dbReference type="SMART" id="SM00236">
    <property type="entry name" value="fCBD"/>
    <property type="match status" value="1"/>
</dbReference>
<comment type="caution">
    <text evidence="5">The sequence shown here is derived from an EMBL/GenBank/DDBJ whole genome shotgun (WGS) entry which is preliminary data.</text>
</comment>
<dbReference type="InterPro" id="IPR000254">
    <property type="entry name" value="CBD"/>
</dbReference>
<dbReference type="SUPFAM" id="SSF55486">
    <property type="entry name" value="Metalloproteases ('zincins'), catalytic domain"/>
    <property type="match status" value="1"/>
</dbReference>
<feature type="signal peptide" evidence="3">
    <location>
        <begin position="1"/>
        <end position="20"/>
    </location>
</feature>
<dbReference type="PROSITE" id="PS00562">
    <property type="entry name" value="CBM1_1"/>
    <property type="match status" value="1"/>
</dbReference>
<dbReference type="PANTHER" id="PTHR35606">
    <property type="entry name" value="CELLULOSE-BINDING FAMILY II PROTEIN"/>
    <property type="match status" value="1"/>
</dbReference>
<protein>
    <recommendedName>
        <fullName evidence="4">CBM1 domain-containing protein</fullName>
    </recommendedName>
</protein>
<feature type="compositionally biased region" description="Low complexity" evidence="2">
    <location>
        <begin position="370"/>
        <end position="405"/>
    </location>
</feature>
<proteinExistence type="predicted"/>